<dbReference type="InterPro" id="IPR001509">
    <property type="entry name" value="Epimerase_deHydtase"/>
</dbReference>
<protein>
    <recommendedName>
        <fullName evidence="3">NAD-dependent epimerase/dehydratase domain-containing protein</fullName>
    </recommendedName>
</protein>
<feature type="domain" description="NAD-dependent epimerase/dehydratase" evidence="3">
    <location>
        <begin position="315"/>
        <end position="498"/>
    </location>
</feature>
<dbReference type="InterPro" id="IPR036291">
    <property type="entry name" value="NAD(P)-bd_dom_sf"/>
</dbReference>
<dbReference type="InterPro" id="IPR050425">
    <property type="entry name" value="NAD(P)_dehydrat-like"/>
</dbReference>
<reference evidence="4 5" key="1">
    <citation type="journal article" date="2020" name="ISME J.">
        <title>Uncovering the hidden diversity of litter-decomposition mechanisms in mushroom-forming fungi.</title>
        <authorList>
            <person name="Floudas D."/>
            <person name="Bentzer J."/>
            <person name="Ahren D."/>
            <person name="Johansson T."/>
            <person name="Persson P."/>
            <person name="Tunlid A."/>
        </authorList>
    </citation>
    <scope>NUCLEOTIDE SEQUENCE [LARGE SCALE GENOMIC DNA]</scope>
    <source>
        <strain evidence="4 5">CBS 406.79</strain>
    </source>
</reference>
<feature type="domain" description="NAD-dependent epimerase/dehydratase" evidence="3">
    <location>
        <begin position="8"/>
        <end position="251"/>
    </location>
</feature>
<keyword evidence="5" id="KW-1185">Reference proteome</keyword>
<dbReference type="AlphaFoldDB" id="A0A8H5M4C5"/>
<gene>
    <name evidence="4" type="ORF">D9757_008204</name>
</gene>
<organism evidence="4 5">
    <name type="scientific">Collybiopsis confluens</name>
    <dbReference type="NCBI Taxonomy" id="2823264"/>
    <lineage>
        <taxon>Eukaryota</taxon>
        <taxon>Fungi</taxon>
        <taxon>Dikarya</taxon>
        <taxon>Basidiomycota</taxon>
        <taxon>Agaricomycotina</taxon>
        <taxon>Agaricomycetes</taxon>
        <taxon>Agaricomycetidae</taxon>
        <taxon>Agaricales</taxon>
        <taxon>Marasmiineae</taxon>
        <taxon>Omphalotaceae</taxon>
        <taxon>Collybiopsis</taxon>
    </lineage>
</organism>
<sequence length="601" mass="66749">MSSQQQIIFLTGASGFLGSHILVQLLEKGFRVRAAVRKNKAAQFTLNYNRFGEQLEVIPITDIATDQVPESLKNVKALIHTAAPLPTRVADVEEQLKGAIEGALNIIRQAERAGVRRIVMTSSLSTARLRDTQSTQLTFTDKDWRKISMDEAKGTRGMEAYRAAKTLAEMEVWKFAESHPHVDITTFNPPIFYGPFTEGFEVAPLDYYALSTNLYIYRLLVPDGIYPPEPFHIDVRDIARAHVLALDSPPSSSVGQKRMVFGSPHDIVFEEMVDTISTNRPFLKDRLITRLVPKHAGKRVIYDAGRLEEVLGMKNSDFRQLKDTILDTGVTGVIHTAAPLSFRVQDAEGQIKGAVQGTLNVINQAEKAGIKNIVVTSTVLTSQTPQYTFTDQDWFDTSPDDALKTEGYAAYISAKTLAEKEVWSFAESHSDVEVTTINPPYLYGPYAEGFTIATGDYAALSTNVHLYKLLSPEGPFPGHPLYADVRDIAKAHILALSSQPTSKVGRKRMIISSPHDTDYAEVVKTIAENRPELKDRLTTSEPRMLLAITRLHYDQKRLEDVIGMKPSDFTPLNDTVLASVDAIISVEKQWAAEGFEAKVPL</sequence>
<name>A0A8H5M4C5_9AGAR</name>
<proteinExistence type="inferred from homology"/>
<evidence type="ECO:0000256" key="1">
    <source>
        <dbReference type="ARBA" id="ARBA00023002"/>
    </source>
</evidence>
<dbReference type="OrthoDB" id="2735536at2759"/>
<dbReference type="SUPFAM" id="SSF51735">
    <property type="entry name" value="NAD(P)-binding Rossmann-fold domains"/>
    <property type="match status" value="2"/>
</dbReference>
<dbReference type="PANTHER" id="PTHR10366">
    <property type="entry name" value="NAD DEPENDENT EPIMERASE/DEHYDRATASE"/>
    <property type="match status" value="1"/>
</dbReference>
<dbReference type="Pfam" id="PF01370">
    <property type="entry name" value="Epimerase"/>
    <property type="match status" value="2"/>
</dbReference>
<keyword evidence="1" id="KW-0560">Oxidoreductase</keyword>
<accession>A0A8H5M4C5</accession>
<comment type="similarity">
    <text evidence="2">Belongs to the NAD(P)-dependent epimerase/dehydratase family. Dihydroflavonol-4-reductase subfamily.</text>
</comment>
<dbReference type="EMBL" id="JAACJN010000065">
    <property type="protein sequence ID" value="KAF5380241.1"/>
    <property type="molecule type" value="Genomic_DNA"/>
</dbReference>
<dbReference type="PANTHER" id="PTHR10366:SF564">
    <property type="entry name" value="STEROL-4-ALPHA-CARBOXYLATE 3-DEHYDROGENASE, DECARBOXYLATING"/>
    <property type="match status" value="1"/>
</dbReference>
<evidence type="ECO:0000313" key="5">
    <source>
        <dbReference type="Proteomes" id="UP000518752"/>
    </source>
</evidence>
<dbReference type="Gene3D" id="3.40.50.720">
    <property type="entry name" value="NAD(P)-binding Rossmann-like Domain"/>
    <property type="match status" value="2"/>
</dbReference>
<evidence type="ECO:0000256" key="2">
    <source>
        <dbReference type="ARBA" id="ARBA00023445"/>
    </source>
</evidence>
<dbReference type="GO" id="GO:0016616">
    <property type="term" value="F:oxidoreductase activity, acting on the CH-OH group of donors, NAD or NADP as acceptor"/>
    <property type="evidence" value="ECO:0007669"/>
    <property type="project" value="TreeGrafter"/>
</dbReference>
<evidence type="ECO:0000313" key="4">
    <source>
        <dbReference type="EMBL" id="KAF5380241.1"/>
    </source>
</evidence>
<comment type="caution">
    <text evidence="4">The sequence shown here is derived from an EMBL/GenBank/DDBJ whole genome shotgun (WGS) entry which is preliminary data.</text>
</comment>
<dbReference type="Proteomes" id="UP000518752">
    <property type="component" value="Unassembled WGS sequence"/>
</dbReference>
<evidence type="ECO:0000259" key="3">
    <source>
        <dbReference type="Pfam" id="PF01370"/>
    </source>
</evidence>